<protein>
    <submittedName>
        <fullName evidence="2">Uncharacterized protein</fullName>
    </submittedName>
</protein>
<dbReference type="RefSeq" id="WP_194453466.1">
    <property type="nucleotide sequence ID" value="NZ_CP063849.1"/>
</dbReference>
<evidence type="ECO:0000256" key="1">
    <source>
        <dbReference type="SAM" id="MobiDB-lite"/>
    </source>
</evidence>
<gene>
    <name evidence="2" type="ORF">IRI77_18285</name>
</gene>
<sequence>MTWFQSESRVPRASVRWLEYREDERGPESNTFGGVCAKGKYSATCVLPFVDEAQAIEVIERIGQKFVAVGGQSSEESPFGRHFTRLNLNDP</sequence>
<proteinExistence type="predicted"/>
<reference evidence="2 3" key="1">
    <citation type="submission" date="2020-10" db="EMBL/GenBank/DDBJ databases">
        <title>Complete genome sequence of Paludibaculum fermentans P105T, a facultatively anaerobic acidobacterium capable of dissimilatory Fe(III) reduction.</title>
        <authorList>
            <person name="Dedysh S.N."/>
            <person name="Beletsky A.V."/>
            <person name="Kulichevskaya I.S."/>
            <person name="Mardanov A.V."/>
            <person name="Ravin N.V."/>
        </authorList>
    </citation>
    <scope>NUCLEOTIDE SEQUENCE [LARGE SCALE GENOMIC DNA]</scope>
    <source>
        <strain evidence="2 3">P105</strain>
    </source>
</reference>
<name>A0A7S7NXZ2_PALFE</name>
<accession>A0A7S7NXZ2</accession>
<dbReference type="EMBL" id="CP063849">
    <property type="protein sequence ID" value="QOY91812.1"/>
    <property type="molecule type" value="Genomic_DNA"/>
</dbReference>
<dbReference type="AlphaFoldDB" id="A0A7S7NXZ2"/>
<evidence type="ECO:0000313" key="2">
    <source>
        <dbReference type="EMBL" id="QOY91812.1"/>
    </source>
</evidence>
<dbReference type="Proteomes" id="UP000593892">
    <property type="component" value="Chromosome"/>
</dbReference>
<organism evidence="2 3">
    <name type="scientific">Paludibaculum fermentans</name>
    <dbReference type="NCBI Taxonomy" id="1473598"/>
    <lineage>
        <taxon>Bacteria</taxon>
        <taxon>Pseudomonadati</taxon>
        <taxon>Acidobacteriota</taxon>
        <taxon>Terriglobia</taxon>
        <taxon>Bryobacterales</taxon>
        <taxon>Bryobacteraceae</taxon>
        <taxon>Paludibaculum</taxon>
    </lineage>
</organism>
<dbReference type="KEGG" id="pfer:IRI77_18285"/>
<keyword evidence="3" id="KW-1185">Reference proteome</keyword>
<feature type="region of interest" description="Disordered" evidence="1">
    <location>
        <begin position="72"/>
        <end position="91"/>
    </location>
</feature>
<evidence type="ECO:0000313" key="3">
    <source>
        <dbReference type="Proteomes" id="UP000593892"/>
    </source>
</evidence>